<name>A0ABV6NWP1_9ACTN</name>
<dbReference type="Proteomes" id="UP001589894">
    <property type="component" value="Unassembled WGS sequence"/>
</dbReference>
<organism evidence="3 4">
    <name type="scientific">Plantactinospora siamensis</name>
    <dbReference type="NCBI Taxonomy" id="555372"/>
    <lineage>
        <taxon>Bacteria</taxon>
        <taxon>Bacillati</taxon>
        <taxon>Actinomycetota</taxon>
        <taxon>Actinomycetes</taxon>
        <taxon>Micromonosporales</taxon>
        <taxon>Micromonosporaceae</taxon>
        <taxon>Plantactinospora</taxon>
    </lineage>
</organism>
<sequence>MEVGVGLPATVPGVSGAALVDWAVRAERHGLASLGVLDRLVYDNVEPLIALAVAAGVTNRIRLTTSVLLPAYRAGVAALVKQLWSVNRISGGRLVLGVAAGNREDDHAAEGTRFTDRGRRLDAFLSRLGAAGDAPQPVDPGSATRPPVRPDTPPILVGGHSAAAMRRAARFGTGWIAGGSAALPYPQMVAQLRSAWTDAGRTDRPRLVSLCYFALGPDAVGAAREYVNRYYAHAGPYAGKVLASVATDATAVRRVVAERAAAGGDEVLFFPCRSDPAQVEMLAAALG</sequence>
<dbReference type="InterPro" id="IPR050564">
    <property type="entry name" value="F420-G6PD/mer"/>
</dbReference>
<dbReference type="EMBL" id="JBHLUE010000011">
    <property type="protein sequence ID" value="MFC0565182.1"/>
    <property type="molecule type" value="Genomic_DNA"/>
</dbReference>
<evidence type="ECO:0000313" key="4">
    <source>
        <dbReference type="Proteomes" id="UP001589894"/>
    </source>
</evidence>
<dbReference type="Pfam" id="PF00296">
    <property type="entry name" value="Bac_luciferase"/>
    <property type="match status" value="1"/>
</dbReference>
<dbReference type="InterPro" id="IPR011251">
    <property type="entry name" value="Luciferase-like_dom"/>
</dbReference>
<keyword evidence="4" id="KW-1185">Reference proteome</keyword>
<protein>
    <submittedName>
        <fullName evidence="3">LLM class flavin-dependent oxidoreductase</fullName>
    </submittedName>
</protein>
<dbReference type="Gene3D" id="3.20.20.30">
    <property type="entry name" value="Luciferase-like domain"/>
    <property type="match status" value="1"/>
</dbReference>
<dbReference type="PANTHER" id="PTHR43244">
    <property type="match status" value="1"/>
</dbReference>
<comment type="caution">
    <text evidence="3">The sequence shown here is derived from an EMBL/GenBank/DDBJ whole genome shotgun (WGS) entry which is preliminary data.</text>
</comment>
<evidence type="ECO:0000259" key="2">
    <source>
        <dbReference type="Pfam" id="PF00296"/>
    </source>
</evidence>
<dbReference type="PANTHER" id="PTHR43244:SF2">
    <property type="entry name" value="CONSERVED HYPOTHETICAL ALANINE AND PROLINE-RICH PROTEIN"/>
    <property type="match status" value="1"/>
</dbReference>
<feature type="domain" description="Luciferase-like" evidence="2">
    <location>
        <begin position="8"/>
        <end position="240"/>
    </location>
</feature>
<gene>
    <name evidence="3" type="ORF">ACFFHU_13685</name>
</gene>
<dbReference type="SUPFAM" id="SSF51679">
    <property type="entry name" value="Bacterial luciferase-like"/>
    <property type="match status" value="1"/>
</dbReference>
<accession>A0ABV6NWP1</accession>
<proteinExistence type="predicted"/>
<feature type="region of interest" description="Disordered" evidence="1">
    <location>
        <begin position="130"/>
        <end position="157"/>
    </location>
</feature>
<dbReference type="InterPro" id="IPR036661">
    <property type="entry name" value="Luciferase-like_sf"/>
</dbReference>
<dbReference type="RefSeq" id="WP_377338780.1">
    <property type="nucleotide sequence ID" value="NZ_JBHLUE010000011.1"/>
</dbReference>
<evidence type="ECO:0000256" key="1">
    <source>
        <dbReference type="SAM" id="MobiDB-lite"/>
    </source>
</evidence>
<reference evidence="3 4" key="1">
    <citation type="submission" date="2024-09" db="EMBL/GenBank/DDBJ databases">
        <authorList>
            <person name="Sun Q."/>
            <person name="Mori K."/>
        </authorList>
    </citation>
    <scope>NUCLEOTIDE SEQUENCE [LARGE SCALE GENOMIC DNA]</scope>
    <source>
        <strain evidence="3 4">TBRC 2205</strain>
    </source>
</reference>
<evidence type="ECO:0000313" key="3">
    <source>
        <dbReference type="EMBL" id="MFC0565182.1"/>
    </source>
</evidence>